<feature type="region of interest" description="Disordered" evidence="1">
    <location>
        <begin position="40"/>
        <end position="60"/>
    </location>
</feature>
<dbReference type="RefSeq" id="WP_170231859.1">
    <property type="nucleotide sequence ID" value="NZ_VFPP01000001.1"/>
</dbReference>
<accession>A0A543JJY0</accession>
<keyword evidence="2" id="KW-0732">Signal</keyword>
<feature type="compositionally biased region" description="Gly residues" evidence="1">
    <location>
        <begin position="43"/>
        <end position="56"/>
    </location>
</feature>
<proteinExistence type="predicted"/>
<reference evidence="3 4" key="1">
    <citation type="submission" date="2019-06" db="EMBL/GenBank/DDBJ databases">
        <title>Sequencing the genomes of 1000 actinobacteria strains.</title>
        <authorList>
            <person name="Klenk H.-P."/>
        </authorList>
    </citation>
    <scope>NUCLEOTIDE SEQUENCE [LARGE SCALE GENOMIC DNA]</scope>
    <source>
        <strain evidence="3 4">DSM 45456</strain>
    </source>
</reference>
<dbReference type="EMBL" id="VFPP01000001">
    <property type="protein sequence ID" value="TQM83133.1"/>
    <property type="molecule type" value="Genomic_DNA"/>
</dbReference>
<organism evidence="3 4">
    <name type="scientific">Saccharothrix saharensis</name>
    <dbReference type="NCBI Taxonomy" id="571190"/>
    <lineage>
        <taxon>Bacteria</taxon>
        <taxon>Bacillati</taxon>
        <taxon>Actinomycetota</taxon>
        <taxon>Actinomycetes</taxon>
        <taxon>Pseudonocardiales</taxon>
        <taxon>Pseudonocardiaceae</taxon>
        <taxon>Saccharothrix</taxon>
    </lineage>
</organism>
<evidence type="ECO:0000313" key="4">
    <source>
        <dbReference type="Proteomes" id="UP000316628"/>
    </source>
</evidence>
<dbReference type="Gene3D" id="2.70.98.10">
    <property type="match status" value="1"/>
</dbReference>
<keyword evidence="4" id="KW-1185">Reference proteome</keyword>
<evidence type="ECO:0000256" key="2">
    <source>
        <dbReference type="SAM" id="SignalP"/>
    </source>
</evidence>
<gene>
    <name evidence="3" type="ORF">FHX81_5550</name>
</gene>
<feature type="chain" id="PRO_5021962120" evidence="2">
    <location>
        <begin position="27"/>
        <end position="75"/>
    </location>
</feature>
<dbReference type="GO" id="GO:0030246">
    <property type="term" value="F:carbohydrate binding"/>
    <property type="evidence" value="ECO:0007669"/>
    <property type="project" value="InterPro"/>
</dbReference>
<name>A0A543JJY0_9PSEU</name>
<evidence type="ECO:0000256" key="1">
    <source>
        <dbReference type="SAM" id="MobiDB-lite"/>
    </source>
</evidence>
<feature type="signal peptide" evidence="2">
    <location>
        <begin position="1"/>
        <end position="26"/>
    </location>
</feature>
<dbReference type="AlphaFoldDB" id="A0A543JJY0"/>
<dbReference type="Proteomes" id="UP000316628">
    <property type="component" value="Unassembled WGS sequence"/>
</dbReference>
<dbReference type="InterPro" id="IPR014718">
    <property type="entry name" value="GH-type_carb-bd"/>
</dbReference>
<evidence type="ECO:0000313" key="3">
    <source>
        <dbReference type="EMBL" id="TQM83133.1"/>
    </source>
</evidence>
<comment type="caution">
    <text evidence="3">The sequence shown here is derived from an EMBL/GenBank/DDBJ whole genome shotgun (WGS) entry which is preliminary data.</text>
</comment>
<protein>
    <submittedName>
        <fullName evidence="3">Uncharacterized protein</fullName>
    </submittedName>
</protein>
<sequence length="75" mass="7332">MRTTPARAAVVALSAAPAVVHPAAGAAQVDDLAEWVNPFVGTRPGGPDRGTGGGAGNNFSGADVPFGMCGGARTR</sequence>